<dbReference type="RefSeq" id="YP_009949403.1">
    <property type="nucleotide sequence ID" value="NC_051580.1"/>
</dbReference>
<protein>
    <submittedName>
        <fullName evidence="1">Uncharacterized protein</fullName>
    </submittedName>
</protein>
<name>A0A346FC99_9CAUD</name>
<dbReference type="KEGG" id="vg:60320807"/>
<proteinExistence type="predicted"/>
<organism evidence="1 2">
    <name type="scientific">Mycobacterium phage Thonko</name>
    <dbReference type="NCBI Taxonomy" id="2282910"/>
    <lineage>
        <taxon>Viruses</taxon>
        <taxon>Duplodnaviria</taxon>
        <taxon>Heunggongvirae</taxon>
        <taxon>Uroviricota</taxon>
        <taxon>Caudoviricetes</taxon>
        <taxon>Bclasvirinae</taxon>
        <taxon>Thonkovirus</taxon>
        <taxon>Thonkovirus thonko</taxon>
    </lineage>
</organism>
<evidence type="ECO:0000313" key="1">
    <source>
        <dbReference type="EMBL" id="AXN53324.1"/>
    </source>
</evidence>
<sequence>MMRGPSRARAFTGPARKQKVTAPTSNSVCERCKHFRGDHPRKGACRNSHGTPLRCTCRSFVWNGVELNPPTDDPEEVTAS</sequence>
<dbReference type="Proteomes" id="UP000259812">
    <property type="component" value="Genome"/>
</dbReference>
<dbReference type="EMBL" id="MH632120">
    <property type="protein sequence ID" value="AXN53324.1"/>
    <property type="molecule type" value="Genomic_DNA"/>
</dbReference>
<evidence type="ECO:0000313" key="2">
    <source>
        <dbReference type="Proteomes" id="UP000259812"/>
    </source>
</evidence>
<accession>A0A346FC99</accession>
<keyword evidence="2" id="KW-1185">Reference proteome</keyword>
<reference evidence="2" key="1">
    <citation type="submission" date="2018-07" db="EMBL/GenBank/DDBJ databases">
        <authorList>
            <person name="Quirk P.G."/>
            <person name="Krulwich T.A."/>
        </authorList>
    </citation>
    <scope>NUCLEOTIDE SEQUENCE [LARGE SCALE GENOMIC DNA]</scope>
</reference>
<dbReference type="GeneID" id="60320807"/>
<gene>
    <name evidence="1" type="primary">52</name>
    <name evidence="1" type="ORF">PBI_THONKO_52</name>
</gene>